<accession>A0A1K1N761</accession>
<keyword evidence="3" id="KW-1185">Reference proteome</keyword>
<keyword evidence="1" id="KW-1133">Transmembrane helix</keyword>
<name>A0A1K1N761_9FLAO</name>
<keyword evidence="1" id="KW-0472">Membrane</keyword>
<dbReference type="AlphaFoldDB" id="A0A1K1N761"/>
<dbReference type="EMBL" id="FPJE01000004">
    <property type="protein sequence ID" value="SFW31085.1"/>
    <property type="molecule type" value="Genomic_DNA"/>
</dbReference>
<keyword evidence="1" id="KW-0812">Transmembrane</keyword>
<gene>
    <name evidence="2" type="ORF">SAMN02927921_01064</name>
</gene>
<evidence type="ECO:0000313" key="2">
    <source>
        <dbReference type="EMBL" id="SFW31085.1"/>
    </source>
</evidence>
<dbReference type="Proteomes" id="UP000182248">
    <property type="component" value="Unassembled WGS sequence"/>
</dbReference>
<dbReference type="STRING" id="1150368.SAMN02927921_01064"/>
<protein>
    <submittedName>
        <fullName evidence="2">Uncharacterized protein</fullName>
    </submittedName>
</protein>
<dbReference type="RefSeq" id="WP_072316333.1">
    <property type="nucleotide sequence ID" value="NZ_FPJE01000004.1"/>
</dbReference>
<organism evidence="2 3">
    <name type="scientific">Sinomicrobium oceani</name>
    <dbReference type="NCBI Taxonomy" id="1150368"/>
    <lineage>
        <taxon>Bacteria</taxon>
        <taxon>Pseudomonadati</taxon>
        <taxon>Bacteroidota</taxon>
        <taxon>Flavobacteriia</taxon>
        <taxon>Flavobacteriales</taxon>
        <taxon>Flavobacteriaceae</taxon>
        <taxon>Sinomicrobium</taxon>
    </lineage>
</organism>
<sequence>MSSGEKQITIKEASLTNNCPECYNATGLTLTFYQKQIENRWFKKVTAEVSNTLRCSKCNSTIYPVKWTDEIESVLEYYSKTISPAPTSLRLSGLSLALLFVIVVAVAGGFAVIHYVR</sequence>
<proteinExistence type="predicted"/>
<evidence type="ECO:0000313" key="3">
    <source>
        <dbReference type="Proteomes" id="UP000182248"/>
    </source>
</evidence>
<reference evidence="2 3" key="1">
    <citation type="submission" date="2016-11" db="EMBL/GenBank/DDBJ databases">
        <authorList>
            <person name="Jaros S."/>
            <person name="Januszkiewicz K."/>
            <person name="Wedrychowicz H."/>
        </authorList>
    </citation>
    <scope>NUCLEOTIDE SEQUENCE [LARGE SCALE GENOMIC DNA]</scope>
    <source>
        <strain evidence="2 3">CGMCC 1.12145</strain>
    </source>
</reference>
<dbReference type="OrthoDB" id="1139350at2"/>
<feature type="transmembrane region" description="Helical" evidence="1">
    <location>
        <begin position="94"/>
        <end position="116"/>
    </location>
</feature>
<evidence type="ECO:0000256" key="1">
    <source>
        <dbReference type="SAM" id="Phobius"/>
    </source>
</evidence>